<feature type="domain" description="PITH" evidence="3">
    <location>
        <begin position="23"/>
        <end position="195"/>
    </location>
</feature>
<accession>A0A0C3BFN2</accession>
<keyword evidence="5" id="KW-1185">Reference proteome</keyword>
<reference evidence="4 5" key="1">
    <citation type="submission" date="2014-04" db="EMBL/GenBank/DDBJ databases">
        <authorList>
            <consortium name="DOE Joint Genome Institute"/>
            <person name="Kuo A."/>
            <person name="Zuccaro A."/>
            <person name="Kohler A."/>
            <person name="Nagy L.G."/>
            <person name="Floudas D."/>
            <person name="Copeland A."/>
            <person name="Barry K.W."/>
            <person name="Cichocki N."/>
            <person name="Veneault-Fourrey C."/>
            <person name="LaButti K."/>
            <person name="Lindquist E.A."/>
            <person name="Lipzen A."/>
            <person name="Lundell T."/>
            <person name="Morin E."/>
            <person name="Murat C."/>
            <person name="Sun H."/>
            <person name="Tunlid A."/>
            <person name="Henrissat B."/>
            <person name="Grigoriev I.V."/>
            <person name="Hibbett D.S."/>
            <person name="Martin F."/>
            <person name="Nordberg H.P."/>
            <person name="Cantor M.N."/>
            <person name="Hua S.X."/>
        </authorList>
    </citation>
    <scope>NUCLEOTIDE SEQUENCE [LARGE SCALE GENOMIC DNA]</scope>
    <source>
        <strain evidence="4 5">MAFF 305830</strain>
    </source>
</reference>
<dbReference type="PANTHER" id="PTHR12175:SF1">
    <property type="entry name" value="PITH DOMAIN-CONTAINING PROTEIN 1"/>
    <property type="match status" value="1"/>
</dbReference>
<evidence type="ECO:0000313" key="5">
    <source>
        <dbReference type="Proteomes" id="UP000054097"/>
    </source>
</evidence>
<dbReference type="AlphaFoldDB" id="A0A0C3BFN2"/>
<dbReference type="HOGENOM" id="CLU_072377_2_0_1"/>
<proteinExistence type="inferred from homology"/>
<comment type="similarity">
    <text evidence="1">Belongs to the PITHD1 family.</text>
</comment>
<dbReference type="Proteomes" id="UP000054097">
    <property type="component" value="Unassembled WGS sequence"/>
</dbReference>
<name>A0A0C3BFN2_SERVB</name>
<dbReference type="InterPro" id="IPR045099">
    <property type="entry name" value="PITH1-like"/>
</dbReference>
<feature type="region of interest" description="Disordered" evidence="2">
    <location>
        <begin position="1"/>
        <end position="26"/>
    </location>
</feature>
<dbReference type="GO" id="GO:0005737">
    <property type="term" value="C:cytoplasm"/>
    <property type="evidence" value="ECO:0007669"/>
    <property type="project" value="UniProtKB-ARBA"/>
</dbReference>
<dbReference type="SUPFAM" id="SSF49785">
    <property type="entry name" value="Galactose-binding domain-like"/>
    <property type="match status" value="1"/>
</dbReference>
<dbReference type="InterPro" id="IPR008979">
    <property type="entry name" value="Galactose-bd-like_sf"/>
</dbReference>
<dbReference type="InterPro" id="IPR010400">
    <property type="entry name" value="PITH_dom"/>
</dbReference>
<dbReference type="PROSITE" id="PS51532">
    <property type="entry name" value="PITH"/>
    <property type="match status" value="1"/>
</dbReference>
<dbReference type="PANTHER" id="PTHR12175">
    <property type="entry name" value="AD039 HT014 THIOREDOXIN FAMILY TRP26"/>
    <property type="match status" value="1"/>
</dbReference>
<evidence type="ECO:0000256" key="1">
    <source>
        <dbReference type="ARBA" id="ARBA00025788"/>
    </source>
</evidence>
<dbReference type="EMBL" id="KN824283">
    <property type="protein sequence ID" value="KIM30979.1"/>
    <property type="molecule type" value="Genomic_DNA"/>
</dbReference>
<dbReference type="GO" id="GO:0005634">
    <property type="term" value="C:nucleus"/>
    <property type="evidence" value="ECO:0007669"/>
    <property type="project" value="TreeGrafter"/>
</dbReference>
<evidence type="ECO:0000259" key="3">
    <source>
        <dbReference type="PROSITE" id="PS51532"/>
    </source>
</evidence>
<organism evidence="4 5">
    <name type="scientific">Serendipita vermifera MAFF 305830</name>
    <dbReference type="NCBI Taxonomy" id="933852"/>
    <lineage>
        <taxon>Eukaryota</taxon>
        <taxon>Fungi</taxon>
        <taxon>Dikarya</taxon>
        <taxon>Basidiomycota</taxon>
        <taxon>Agaricomycotina</taxon>
        <taxon>Agaricomycetes</taxon>
        <taxon>Sebacinales</taxon>
        <taxon>Serendipitaceae</taxon>
        <taxon>Serendipita</taxon>
    </lineage>
</organism>
<gene>
    <name evidence="4" type="ORF">M408DRAFT_65529</name>
</gene>
<reference evidence="5" key="2">
    <citation type="submission" date="2015-01" db="EMBL/GenBank/DDBJ databases">
        <title>Evolutionary Origins and Diversification of the Mycorrhizal Mutualists.</title>
        <authorList>
            <consortium name="DOE Joint Genome Institute"/>
            <consortium name="Mycorrhizal Genomics Consortium"/>
            <person name="Kohler A."/>
            <person name="Kuo A."/>
            <person name="Nagy L.G."/>
            <person name="Floudas D."/>
            <person name="Copeland A."/>
            <person name="Barry K.W."/>
            <person name="Cichocki N."/>
            <person name="Veneault-Fourrey C."/>
            <person name="LaButti K."/>
            <person name="Lindquist E.A."/>
            <person name="Lipzen A."/>
            <person name="Lundell T."/>
            <person name="Morin E."/>
            <person name="Murat C."/>
            <person name="Riley R."/>
            <person name="Ohm R."/>
            <person name="Sun H."/>
            <person name="Tunlid A."/>
            <person name="Henrissat B."/>
            <person name="Grigoriev I.V."/>
            <person name="Hibbett D.S."/>
            <person name="Martin F."/>
        </authorList>
    </citation>
    <scope>NUCLEOTIDE SEQUENCE [LARGE SCALE GENOMIC DNA]</scope>
    <source>
        <strain evidence="5">MAFF 305830</strain>
    </source>
</reference>
<dbReference type="Gene3D" id="2.60.120.470">
    <property type="entry name" value="PITH domain"/>
    <property type="match status" value="1"/>
</dbReference>
<dbReference type="InterPro" id="IPR037047">
    <property type="entry name" value="PITH_dom_sf"/>
</dbReference>
<protein>
    <recommendedName>
        <fullName evidence="3">PITH domain-containing protein</fullName>
    </recommendedName>
</protein>
<sequence length="213" mass="23946">MSGHGCHDEHDGHEHGGHSHSHDAPLEDIPRETLYSIIDHQNVLALNVVQQNNILKPWEDRNDESVYLESDEDTGAEMMIKIPFADSSAKLLSMLVKSGPGEQTASVIKLFVNEDNLDFDDVANRPASQEFEIPISREVGEYQLRPAKFSNVRTLTIYIPDAQGADSVRLYYLGFTGSFQKMTNQPIITVYESRPQLADHKNTGIHEVAQQQF</sequence>
<dbReference type="OrthoDB" id="2635at2759"/>
<evidence type="ECO:0000256" key="2">
    <source>
        <dbReference type="SAM" id="MobiDB-lite"/>
    </source>
</evidence>
<dbReference type="Pfam" id="PF06201">
    <property type="entry name" value="PITH"/>
    <property type="match status" value="1"/>
</dbReference>
<evidence type="ECO:0000313" key="4">
    <source>
        <dbReference type="EMBL" id="KIM30979.1"/>
    </source>
</evidence>